<dbReference type="Gene3D" id="2.40.128.20">
    <property type="match status" value="1"/>
</dbReference>
<dbReference type="PANTHER" id="PTHR33970">
    <property type="entry name" value="VIOLAXANTHIN DE-EPOXIDASE, CHLOROPLASTIC-RELATED"/>
    <property type="match status" value="1"/>
</dbReference>
<dbReference type="GO" id="GO:0046422">
    <property type="term" value="F:violaxanthin de-epoxidase activity"/>
    <property type="evidence" value="ECO:0007669"/>
    <property type="project" value="InterPro"/>
</dbReference>
<comment type="caution">
    <text evidence="2">The sequence shown here is derived from an EMBL/GenBank/DDBJ whole genome shotgun (WGS) entry which is preliminary data.</text>
</comment>
<dbReference type="InterPro" id="IPR012674">
    <property type="entry name" value="Calycin"/>
</dbReference>
<dbReference type="InterPro" id="IPR010788">
    <property type="entry name" value="VDE_dom"/>
</dbReference>
<dbReference type="InterPro" id="IPR044682">
    <property type="entry name" value="VDE"/>
</dbReference>
<reference evidence="2 3" key="1">
    <citation type="journal article" date="2024" name="Nat. Commun.">
        <title>Phylogenomics reveals the evolutionary origins of lichenization in chlorophyte algae.</title>
        <authorList>
            <person name="Puginier C."/>
            <person name="Libourel C."/>
            <person name="Otte J."/>
            <person name="Skaloud P."/>
            <person name="Haon M."/>
            <person name="Grisel S."/>
            <person name="Petersen M."/>
            <person name="Berrin J.G."/>
            <person name="Delaux P.M."/>
            <person name="Dal Grande F."/>
            <person name="Keller J."/>
        </authorList>
    </citation>
    <scope>NUCLEOTIDE SEQUENCE [LARGE SCALE GENOMIC DNA]</scope>
    <source>
        <strain evidence="2 3">SAG 245.80</strain>
    </source>
</reference>
<organism evidence="2 3">
    <name type="scientific">Elliptochloris bilobata</name>
    <dbReference type="NCBI Taxonomy" id="381761"/>
    <lineage>
        <taxon>Eukaryota</taxon>
        <taxon>Viridiplantae</taxon>
        <taxon>Chlorophyta</taxon>
        <taxon>core chlorophytes</taxon>
        <taxon>Trebouxiophyceae</taxon>
        <taxon>Trebouxiophyceae incertae sedis</taxon>
        <taxon>Elliptochloris clade</taxon>
        <taxon>Elliptochloris</taxon>
    </lineage>
</organism>
<dbReference type="SUPFAM" id="SSF50814">
    <property type="entry name" value="Lipocalins"/>
    <property type="match status" value="1"/>
</dbReference>
<dbReference type="InterPro" id="IPR022272">
    <property type="entry name" value="Lipocalin_CS"/>
</dbReference>
<evidence type="ECO:0000313" key="2">
    <source>
        <dbReference type="EMBL" id="KAK9833291.1"/>
    </source>
</evidence>
<dbReference type="GO" id="GO:0010028">
    <property type="term" value="P:xanthophyll cycle"/>
    <property type="evidence" value="ECO:0007669"/>
    <property type="project" value="InterPro"/>
</dbReference>
<dbReference type="PROSITE" id="PS00213">
    <property type="entry name" value="LIPOCALIN"/>
    <property type="match status" value="1"/>
</dbReference>
<dbReference type="Pfam" id="PF07137">
    <property type="entry name" value="VDE"/>
    <property type="match status" value="1"/>
</dbReference>
<dbReference type="Proteomes" id="UP001445335">
    <property type="component" value="Unassembled WGS sequence"/>
</dbReference>
<sequence length="477" mass="52044">MITAGSAGLVPSCEAQVLGRGRHTRAQRDFRPFSCDCRRSGISQLQALRQSQGAASVADLGRSGRPATVLCRSSNETSGNAASSSSGERAAGGWFRDRGAALRQAAAAAAIGAALLAGPVSAADVAKVGTCLLSSCQGALARCMADGVCLENLVCLQLCNGKPDESACQIRCGDLYNDKAVEAFTACAVSDKKCVPQRVDADAFPVPKDDGLDENFDLDNFQGRWYITAGLNPLFDTFDCQAHFFGVPEPGKLLGKINWRINKGDDDFIERSTMQKFIQDPVKPAVLRNRGNEYLHYEDDWYILGFKPDKYALIYYRGNNDAWQGYGGATVYTKEPTLPAEYIPELKAAAQRAGLKWTDFQLTDNSCKPHPPAKSILDQAGRLEASVLGEARKDALQVEYALENDLTSFGKGFTVLEKNVLDVLQRDEEGIARSIESEERLLGQELEDARRFLDRIEAQYVEPNAFVRFLRAIGIGK</sequence>
<protein>
    <recommendedName>
        <fullName evidence="1">VDE lipocalin domain-containing protein</fullName>
    </recommendedName>
</protein>
<evidence type="ECO:0000313" key="3">
    <source>
        <dbReference type="Proteomes" id="UP001445335"/>
    </source>
</evidence>
<gene>
    <name evidence="2" type="ORF">WJX81_003704</name>
</gene>
<dbReference type="EMBL" id="JALJOU010000037">
    <property type="protein sequence ID" value="KAK9833291.1"/>
    <property type="molecule type" value="Genomic_DNA"/>
</dbReference>
<keyword evidence="3" id="KW-1185">Reference proteome</keyword>
<name>A0AAW1RIW7_9CHLO</name>
<feature type="domain" description="VDE lipocalin" evidence="1">
    <location>
        <begin position="129"/>
        <end position="365"/>
    </location>
</feature>
<evidence type="ECO:0000259" key="1">
    <source>
        <dbReference type="Pfam" id="PF07137"/>
    </source>
</evidence>
<dbReference type="AlphaFoldDB" id="A0AAW1RIW7"/>
<accession>A0AAW1RIW7</accession>
<dbReference type="PANTHER" id="PTHR33970:SF1">
    <property type="entry name" value="VIOLAXANTHIN DE-EPOXIDASE, CHLOROPLASTIC"/>
    <property type="match status" value="1"/>
</dbReference>
<proteinExistence type="predicted"/>